<dbReference type="EMBL" id="AP008230">
    <property type="protein sequence ID" value="BAE83946.1"/>
    <property type="molecule type" value="Genomic_DNA"/>
</dbReference>
<dbReference type="InterPro" id="IPR037523">
    <property type="entry name" value="VOC_core"/>
</dbReference>
<accession>Q24VJ6</accession>
<protein>
    <recommendedName>
        <fullName evidence="1">VOC domain-containing protein</fullName>
    </recommendedName>
</protein>
<gene>
    <name evidence="2" type="ordered locus">DSY2157</name>
</gene>
<evidence type="ECO:0000313" key="3">
    <source>
        <dbReference type="Proteomes" id="UP000001946"/>
    </source>
</evidence>
<feature type="domain" description="VOC" evidence="1">
    <location>
        <begin position="14"/>
        <end position="135"/>
    </location>
</feature>
<dbReference type="eggNOG" id="COG0346">
    <property type="taxonomic scope" value="Bacteria"/>
</dbReference>
<evidence type="ECO:0000259" key="1">
    <source>
        <dbReference type="PROSITE" id="PS51819"/>
    </source>
</evidence>
<dbReference type="SUPFAM" id="SSF54593">
    <property type="entry name" value="Glyoxalase/Bleomycin resistance protein/Dihydroxybiphenyl dioxygenase"/>
    <property type="match status" value="1"/>
</dbReference>
<dbReference type="Proteomes" id="UP000001946">
    <property type="component" value="Chromosome"/>
</dbReference>
<reference evidence="2 3" key="1">
    <citation type="journal article" date="2006" name="J. Bacteriol.">
        <title>Complete genome sequence of the dehalorespiring bacterium Desulfitobacterium hafniense Y51 and comparison with Dehalococcoides ethenogenes 195.</title>
        <authorList>
            <person name="Nonaka H."/>
            <person name="Keresztes G."/>
            <person name="Shinoda Y."/>
            <person name="Ikenaga Y."/>
            <person name="Abe M."/>
            <person name="Naito K."/>
            <person name="Inatomi K."/>
            <person name="Furukawa K."/>
            <person name="Inui M."/>
            <person name="Yukawa H."/>
        </authorList>
    </citation>
    <scope>NUCLEOTIDE SEQUENCE [LARGE SCALE GENOMIC DNA]</scope>
    <source>
        <strain evidence="2 3">Y51</strain>
    </source>
</reference>
<dbReference type="HOGENOM" id="CLU_108054_2_1_9"/>
<dbReference type="STRING" id="138119.DSY2157"/>
<keyword evidence="3" id="KW-1185">Reference proteome</keyword>
<evidence type="ECO:0000313" key="2">
    <source>
        <dbReference type="EMBL" id="BAE83946.1"/>
    </source>
</evidence>
<dbReference type="KEGG" id="dsy:DSY2157"/>
<dbReference type="AlphaFoldDB" id="Q24VJ6"/>
<name>Q24VJ6_DESHY</name>
<organism evidence="2 3">
    <name type="scientific">Desulfitobacterium hafniense (strain Y51)</name>
    <dbReference type="NCBI Taxonomy" id="138119"/>
    <lineage>
        <taxon>Bacteria</taxon>
        <taxon>Bacillati</taxon>
        <taxon>Bacillota</taxon>
        <taxon>Clostridia</taxon>
        <taxon>Eubacteriales</taxon>
        <taxon>Desulfitobacteriaceae</taxon>
        <taxon>Desulfitobacterium</taxon>
    </lineage>
</organism>
<dbReference type="PROSITE" id="PS51819">
    <property type="entry name" value="VOC"/>
    <property type="match status" value="1"/>
</dbReference>
<dbReference type="PANTHER" id="PTHR35908:SF1">
    <property type="entry name" value="CONSERVED PROTEIN"/>
    <property type="match status" value="1"/>
</dbReference>
<dbReference type="InterPro" id="IPR029068">
    <property type="entry name" value="Glyas_Bleomycin-R_OHBP_Dase"/>
</dbReference>
<dbReference type="PANTHER" id="PTHR35908">
    <property type="entry name" value="HYPOTHETICAL FUSION PROTEIN"/>
    <property type="match status" value="1"/>
</dbReference>
<dbReference type="InterPro" id="IPR041581">
    <property type="entry name" value="Glyoxalase_6"/>
</dbReference>
<dbReference type="Pfam" id="PF18029">
    <property type="entry name" value="Glyoxalase_6"/>
    <property type="match status" value="1"/>
</dbReference>
<sequence>MERSRQMNNVPTIKLKSIVIDCPDIQALADFYIRMLGWEKDYVEEGEFLDIRSPLGDVKIAFQTNTDYVSPVWPEEPHAQQQMLHMDFAVQSKEDMESAVKHAISCGATKAAIQYSDEWTVMFDPVGHPFCFVVE</sequence>
<dbReference type="Gene3D" id="3.10.180.10">
    <property type="entry name" value="2,3-Dihydroxybiphenyl 1,2-Dioxygenase, domain 1"/>
    <property type="match status" value="1"/>
</dbReference>
<proteinExistence type="predicted"/>